<dbReference type="RefSeq" id="WP_086890641.1">
    <property type="nucleotide sequence ID" value="NZ_CP021252.1"/>
</dbReference>
<proteinExistence type="predicted"/>
<protein>
    <submittedName>
        <fullName evidence="1">Uncharacterized protein</fullName>
    </submittedName>
</protein>
<evidence type="ECO:0000313" key="2">
    <source>
        <dbReference type="Proteomes" id="UP000250197"/>
    </source>
</evidence>
<dbReference type="AlphaFoldDB" id="A0A2Z2IY76"/>
<gene>
    <name evidence="1" type="ORF">CBE89_02390</name>
</gene>
<accession>A0A2Z2IY76</accession>
<dbReference type="KEGG" id="cstr:CBE89_02390"/>
<evidence type="ECO:0000313" key="1">
    <source>
        <dbReference type="EMBL" id="ART20472.1"/>
    </source>
</evidence>
<name>A0A2Z2IY76_CORST</name>
<sequence>MNFFIADSARFTVSSLLGRRHVATAPPPPEYPRTATALARIQARWDSTLIKNAALHDAALNNLDQFLGHTQHLDIDLAQTLDGGLR</sequence>
<reference evidence="1 2" key="1">
    <citation type="submission" date="2017-05" db="EMBL/GenBank/DDBJ databases">
        <title>Complete genome sequence of Corynebacterium striatum KC-Na-1 isolated from Neophocaena asiaeorientalis in Korea.</title>
        <authorList>
            <person name="Kim J.H."/>
            <person name="Lee K."/>
        </authorList>
    </citation>
    <scope>NUCLEOTIDE SEQUENCE [LARGE SCALE GENOMIC DNA]</scope>
    <source>
        <strain evidence="1 2">KC-Na-01</strain>
    </source>
</reference>
<dbReference type="Proteomes" id="UP000250197">
    <property type="component" value="Chromosome"/>
</dbReference>
<dbReference type="EMBL" id="CP021252">
    <property type="protein sequence ID" value="ART20472.1"/>
    <property type="molecule type" value="Genomic_DNA"/>
</dbReference>
<organism evidence="1 2">
    <name type="scientific">Corynebacterium striatum</name>
    <dbReference type="NCBI Taxonomy" id="43770"/>
    <lineage>
        <taxon>Bacteria</taxon>
        <taxon>Bacillati</taxon>
        <taxon>Actinomycetota</taxon>
        <taxon>Actinomycetes</taxon>
        <taxon>Mycobacteriales</taxon>
        <taxon>Corynebacteriaceae</taxon>
        <taxon>Corynebacterium</taxon>
    </lineage>
</organism>